<organism evidence="2 3">
    <name type="scientific">Cardiocondyla obscurior</name>
    <dbReference type="NCBI Taxonomy" id="286306"/>
    <lineage>
        <taxon>Eukaryota</taxon>
        <taxon>Metazoa</taxon>
        <taxon>Ecdysozoa</taxon>
        <taxon>Arthropoda</taxon>
        <taxon>Hexapoda</taxon>
        <taxon>Insecta</taxon>
        <taxon>Pterygota</taxon>
        <taxon>Neoptera</taxon>
        <taxon>Endopterygota</taxon>
        <taxon>Hymenoptera</taxon>
        <taxon>Apocrita</taxon>
        <taxon>Aculeata</taxon>
        <taxon>Formicoidea</taxon>
        <taxon>Formicidae</taxon>
        <taxon>Myrmicinae</taxon>
        <taxon>Cardiocondyla</taxon>
    </lineage>
</organism>
<dbReference type="AlphaFoldDB" id="A0AAW2EZA5"/>
<reference evidence="2 3" key="1">
    <citation type="submission" date="2023-03" db="EMBL/GenBank/DDBJ databases">
        <title>High recombination rates correlate with genetic variation in Cardiocondyla obscurior ants.</title>
        <authorList>
            <person name="Errbii M."/>
        </authorList>
    </citation>
    <scope>NUCLEOTIDE SEQUENCE [LARGE SCALE GENOMIC DNA]</scope>
    <source>
        <strain evidence="2">Alpha-2009</strain>
        <tissue evidence="2">Whole body</tissue>
    </source>
</reference>
<name>A0AAW2EZA5_9HYME</name>
<gene>
    <name evidence="2" type="ORF">PUN28_015687</name>
</gene>
<sequence length="155" mass="17360">MRTSSHFSLRDLVPTAPFDHGAPLARPLEKIPHPPSRVGSSLPSRLLPRSLLSLYLSLSLFPLAPNIYLIRLESALARLYEEELKTSTHTRHTMVTHTRTGNIKLTPTRTPRGDPPRSFSPVRSLLLPPDVTGRRSLSRMDSNTFFESEGQATRP</sequence>
<feature type="region of interest" description="Disordered" evidence="1">
    <location>
        <begin position="103"/>
        <end position="155"/>
    </location>
</feature>
<evidence type="ECO:0000313" key="3">
    <source>
        <dbReference type="Proteomes" id="UP001430953"/>
    </source>
</evidence>
<proteinExistence type="predicted"/>
<accession>A0AAW2EZA5</accession>
<protein>
    <submittedName>
        <fullName evidence="2">Uncharacterized protein</fullName>
    </submittedName>
</protein>
<dbReference type="Proteomes" id="UP001430953">
    <property type="component" value="Unassembled WGS sequence"/>
</dbReference>
<comment type="caution">
    <text evidence="2">The sequence shown here is derived from an EMBL/GenBank/DDBJ whole genome shotgun (WGS) entry which is preliminary data.</text>
</comment>
<feature type="compositionally biased region" description="Polar residues" evidence="1">
    <location>
        <begin position="139"/>
        <end position="155"/>
    </location>
</feature>
<evidence type="ECO:0000313" key="2">
    <source>
        <dbReference type="EMBL" id="KAL0107310.1"/>
    </source>
</evidence>
<keyword evidence="3" id="KW-1185">Reference proteome</keyword>
<evidence type="ECO:0000256" key="1">
    <source>
        <dbReference type="SAM" id="MobiDB-lite"/>
    </source>
</evidence>
<dbReference type="EMBL" id="JADYXP020000017">
    <property type="protein sequence ID" value="KAL0107310.1"/>
    <property type="molecule type" value="Genomic_DNA"/>
</dbReference>